<name>A0A5Y3W9L2_SALDZ</name>
<accession>A0A5Y3W9L2</accession>
<keyword evidence="1 3" id="KW-0238">DNA-binding</keyword>
<dbReference type="GO" id="GO:0003677">
    <property type="term" value="F:DNA binding"/>
    <property type="evidence" value="ECO:0007669"/>
    <property type="project" value="UniProtKB-KW"/>
</dbReference>
<dbReference type="Gene3D" id="1.10.150.130">
    <property type="match status" value="1"/>
</dbReference>
<comment type="caution">
    <text evidence="3">The sequence shown here is derived from an EMBL/GenBank/DDBJ whole genome shotgun (WGS) entry which is preliminary data.</text>
</comment>
<protein>
    <submittedName>
        <fullName evidence="3">DNA-binding protein</fullName>
    </submittedName>
</protein>
<proteinExistence type="predicted"/>
<dbReference type="AlphaFoldDB" id="A0A5Y3W9L2"/>
<feature type="non-terminal residue" evidence="3">
    <location>
        <position position="79"/>
    </location>
</feature>
<evidence type="ECO:0000256" key="1">
    <source>
        <dbReference type="ARBA" id="ARBA00023125"/>
    </source>
</evidence>
<dbReference type="InterPro" id="IPR010998">
    <property type="entry name" value="Integrase_recombinase_N"/>
</dbReference>
<gene>
    <name evidence="3" type="ORF">DLB95_26810</name>
</gene>
<evidence type="ECO:0000259" key="2">
    <source>
        <dbReference type="Pfam" id="PF12834"/>
    </source>
</evidence>
<feature type="domain" description="Putative integrase N-terminal" evidence="2">
    <location>
        <begin position="12"/>
        <end position="79"/>
    </location>
</feature>
<dbReference type="Pfam" id="PF12834">
    <property type="entry name" value="Phage_int_SAM_2"/>
    <property type="match status" value="1"/>
</dbReference>
<dbReference type="InterPro" id="IPR024457">
    <property type="entry name" value="Putative_integrase_N"/>
</dbReference>
<organism evidence="3">
    <name type="scientific">Salmonella diarizonae</name>
    <dbReference type="NCBI Taxonomy" id="59204"/>
    <lineage>
        <taxon>Bacteria</taxon>
        <taxon>Pseudomonadati</taxon>
        <taxon>Pseudomonadota</taxon>
        <taxon>Gammaproteobacteria</taxon>
        <taxon>Enterobacterales</taxon>
        <taxon>Enterobacteriaceae</taxon>
        <taxon>Salmonella</taxon>
    </lineage>
</organism>
<dbReference type="Proteomes" id="UP000839781">
    <property type="component" value="Unassembled WGS sequence"/>
</dbReference>
<sequence>MKNKSARSKIEQFRRDFITLARDAGRSFATVADSMRIAGYFLNYLRDNGIKLRHTDSIKTRHIVGYLQFRKEQGISVRT</sequence>
<evidence type="ECO:0000313" key="3">
    <source>
        <dbReference type="EMBL" id="ECJ4380718.1"/>
    </source>
</evidence>
<dbReference type="EMBL" id="AAIYJF010000039">
    <property type="protein sequence ID" value="ECJ4380718.1"/>
    <property type="molecule type" value="Genomic_DNA"/>
</dbReference>
<reference evidence="3" key="1">
    <citation type="submission" date="2018-05" db="EMBL/GenBank/DDBJ databases">
        <authorList>
            <person name="Ashton P.M."/>
            <person name="Dallman T."/>
            <person name="Nair S."/>
            <person name="De Pinna E."/>
            <person name="Peters T."/>
            <person name="Grant K."/>
        </authorList>
    </citation>
    <scope>NUCLEOTIDE SEQUENCE [LARGE SCALE GENOMIC DNA]</scope>
    <source>
        <strain evidence="3">474878</strain>
    </source>
</reference>